<keyword evidence="1" id="KW-1133">Transmembrane helix</keyword>
<protein>
    <submittedName>
        <fullName evidence="2">Uncharacterized protein</fullName>
    </submittedName>
</protein>
<dbReference type="Proteomes" id="UP000299102">
    <property type="component" value="Unassembled WGS sequence"/>
</dbReference>
<keyword evidence="1" id="KW-0472">Membrane</keyword>
<feature type="transmembrane region" description="Helical" evidence="1">
    <location>
        <begin position="192"/>
        <end position="216"/>
    </location>
</feature>
<reference evidence="2 3" key="1">
    <citation type="journal article" date="2019" name="Commun. Biol.">
        <title>The bagworm genome reveals a unique fibroin gene that provides high tensile strength.</title>
        <authorList>
            <person name="Kono N."/>
            <person name="Nakamura H."/>
            <person name="Ohtoshi R."/>
            <person name="Tomita M."/>
            <person name="Numata K."/>
            <person name="Arakawa K."/>
        </authorList>
    </citation>
    <scope>NUCLEOTIDE SEQUENCE [LARGE SCALE GENOMIC DNA]</scope>
</reference>
<name>A0A4C1ZAZ8_EUMVA</name>
<dbReference type="AlphaFoldDB" id="A0A4C1ZAZ8"/>
<proteinExistence type="predicted"/>
<keyword evidence="1" id="KW-0812">Transmembrane</keyword>
<gene>
    <name evidence="2" type="ORF">EVAR_62647_1</name>
</gene>
<comment type="caution">
    <text evidence="2">The sequence shown here is derived from an EMBL/GenBank/DDBJ whole genome shotgun (WGS) entry which is preliminary data.</text>
</comment>
<accession>A0A4C1ZAZ8</accession>
<evidence type="ECO:0000313" key="3">
    <source>
        <dbReference type="Proteomes" id="UP000299102"/>
    </source>
</evidence>
<organism evidence="2 3">
    <name type="scientific">Eumeta variegata</name>
    <name type="common">Bagworm moth</name>
    <name type="synonym">Eumeta japonica</name>
    <dbReference type="NCBI Taxonomy" id="151549"/>
    <lineage>
        <taxon>Eukaryota</taxon>
        <taxon>Metazoa</taxon>
        <taxon>Ecdysozoa</taxon>
        <taxon>Arthropoda</taxon>
        <taxon>Hexapoda</taxon>
        <taxon>Insecta</taxon>
        <taxon>Pterygota</taxon>
        <taxon>Neoptera</taxon>
        <taxon>Endopterygota</taxon>
        <taxon>Lepidoptera</taxon>
        <taxon>Glossata</taxon>
        <taxon>Ditrysia</taxon>
        <taxon>Tineoidea</taxon>
        <taxon>Psychidae</taxon>
        <taxon>Oiketicinae</taxon>
        <taxon>Eumeta</taxon>
    </lineage>
</organism>
<dbReference type="EMBL" id="BGZK01001710">
    <property type="protein sequence ID" value="GBP84988.1"/>
    <property type="molecule type" value="Genomic_DNA"/>
</dbReference>
<sequence length="264" mass="29583">MNKLEKSYPYISCSFFLRREFRLVPPSRSVAFGQVPWTSFSLVCNCVYRVPLSRVSECRALHLYEYFNDFSRRWNPLCLLAALDEVVKVYGLTAGAFMLQGVFSPYESDTPSMTGRIDCTKRVYPAFPFARGETQKKFLREICLPNERNRARPPSAAYGLCVLGWFQVRVTSHEYSGTHISFKYGQRVPGKAFFMTILVNMAAALDFATSMVYALFGLVGKTFPQAPIRQTPTMSCPSSTANGYVSPIVSHFGRGGVTDALGVC</sequence>
<evidence type="ECO:0000313" key="2">
    <source>
        <dbReference type="EMBL" id="GBP84988.1"/>
    </source>
</evidence>
<keyword evidence="3" id="KW-1185">Reference proteome</keyword>
<evidence type="ECO:0000256" key="1">
    <source>
        <dbReference type="SAM" id="Phobius"/>
    </source>
</evidence>